<dbReference type="InterPro" id="IPR017856">
    <property type="entry name" value="Integrase-like_N"/>
</dbReference>
<dbReference type="InterPro" id="IPR029072">
    <property type="entry name" value="YebC-like"/>
</dbReference>
<comment type="similarity">
    <text evidence="1 6">Belongs to the TACO1 family.</text>
</comment>
<keyword evidence="10" id="KW-1185">Reference proteome</keyword>
<evidence type="ECO:0000256" key="1">
    <source>
        <dbReference type="ARBA" id="ARBA00008724"/>
    </source>
</evidence>
<dbReference type="Pfam" id="PF01709">
    <property type="entry name" value="Transcrip_reg"/>
    <property type="match status" value="1"/>
</dbReference>
<dbReference type="HAMAP" id="MF_00693">
    <property type="entry name" value="Transcrip_reg_TACO1"/>
    <property type="match status" value="1"/>
</dbReference>
<keyword evidence="3 6" id="KW-0805">Transcription regulation</keyword>
<dbReference type="EMBL" id="QFWX01000005">
    <property type="protein sequence ID" value="PXX90388.1"/>
    <property type="molecule type" value="Genomic_DNA"/>
</dbReference>
<dbReference type="Gene3D" id="3.30.70.980">
    <property type="match status" value="2"/>
</dbReference>
<sequence>MGRAYQNRKDSMAKTAAAKTKVYSKYGREIYVCAKSGGPDPDSNLTLRGLIDRAKKDQVPAHVIEKAIEKAQGGAGEDFSAARYEGFGPGNCMAIVDCLTDNPNRTFGDVRLAFTKTKCKIGTQGSVSHMFDHCAIFGFRGDDEEAALEALMMADVDVTDIEQEDGMITVFAPHTEYAKARQALQEAFEGLEFEVDEIQFLPQTTTTIEGDDIELFEKFMDMLNDLDDVQNVYHNAVIADGQEQ</sequence>
<dbReference type="PANTHER" id="PTHR12532:SF0">
    <property type="entry name" value="TRANSLATIONAL ACTIVATOR OF CYTOCHROME C OXIDASE 1"/>
    <property type="match status" value="1"/>
</dbReference>
<feature type="domain" description="TACO1/YebC-like N-terminal" evidence="8">
    <location>
        <begin position="4"/>
        <end position="74"/>
    </location>
</feature>
<dbReference type="Proteomes" id="UP000253987">
    <property type="component" value="Unassembled WGS sequence"/>
</dbReference>
<evidence type="ECO:0000256" key="3">
    <source>
        <dbReference type="ARBA" id="ARBA00023015"/>
    </source>
</evidence>
<evidence type="ECO:0000256" key="4">
    <source>
        <dbReference type="ARBA" id="ARBA00023125"/>
    </source>
</evidence>
<keyword evidence="2 6" id="KW-0963">Cytoplasm</keyword>
<evidence type="ECO:0000256" key="6">
    <source>
        <dbReference type="HAMAP-Rule" id="MF_00693"/>
    </source>
</evidence>
<evidence type="ECO:0000259" key="8">
    <source>
        <dbReference type="Pfam" id="PF20772"/>
    </source>
</evidence>
<evidence type="ECO:0000256" key="5">
    <source>
        <dbReference type="ARBA" id="ARBA00023163"/>
    </source>
</evidence>
<dbReference type="PANTHER" id="PTHR12532">
    <property type="entry name" value="TRANSLATIONAL ACTIVATOR OF CYTOCHROME C OXIDASE 1"/>
    <property type="match status" value="1"/>
</dbReference>
<dbReference type="GO" id="GO:0006355">
    <property type="term" value="P:regulation of DNA-templated transcription"/>
    <property type="evidence" value="ECO:0007669"/>
    <property type="project" value="UniProtKB-UniRule"/>
</dbReference>
<accession>A0A2V3ZMI1</accession>
<gene>
    <name evidence="9" type="ORF">DIT71_12930</name>
</gene>
<proteinExistence type="inferred from homology"/>
<keyword evidence="5 6" id="KW-0804">Transcription</keyword>
<keyword evidence="4 6" id="KW-0238">DNA-binding</keyword>
<dbReference type="NCBIfam" id="NF009044">
    <property type="entry name" value="PRK12378.1"/>
    <property type="match status" value="1"/>
</dbReference>
<evidence type="ECO:0000313" key="9">
    <source>
        <dbReference type="EMBL" id="PXX90388.1"/>
    </source>
</evidence>
<protein>
    <recommendedName>
        <fullName evidence="6">Probable transcriptional regulatory protein DIT71_12930</fullName>
    </recommendedName>
</protein>
<dbReference type="InterPro" id="IPR049083">
    <property type="entry name" value="TACO1_YebC_N"/>
</dbReference>
<dbReference type="RefSeq" id="WP_114613629.1">
    <property type="nucleotide sequence ID" value="NZ_QFWX01000005.1"/>
</dbReference>
<dbReference type="SUPFAM" id="SSF75625">
    <property type="entry name" value="YebC-like"/>
    <property type="match status" value="1"/>
</dbReference>
<feature type="domain" description="TACO1/YebC-like second and third" evidence="7">
    <location>
        <begin position="81"/>
        <end position="236"/>
    </location>
</feature>
<reference evidence="10" key="1">
    <citation type="submission" date="2018-05" db="EMBL/GenBank/DDBJ databases">
        <authorList>
            <person name="Lu D."/>
        </authorList>
    </citation>
    <scope>NUCLEOTIDE SEQUENCE [LARGE SCALE GENOMIC DNA]</scope>
    <source>
        <strain evidence="10">F01</strain>
    </source>
</reference>
<evidence type="ECO:0000259" key="7">
    <source>
        <dbReference type="Pfam" id="PF01709"/>
    </source>
</evidence>
<comment type="subcellular location">
    <subcellularLocation>
        <location evidence="6">Cytoplasm</location>
    </subcellularLocation>
</comment>
<dbReference type="Gene3D" id="1.10.10.200">
    <property type="match status" value="1"/>
</dbReference>
<dbReference type="OrthoDB" id="9781053at2"/>
<dbReference type="GO" id="GO:0003677">
    <property type="term" value="F:DNA binding"/>
    <property type="evidence" value="ECO:0007669"/>
    <property type="project" value="UniProtKB-UniRule"/>
</dbReference>
<evidence type="ECO:0000313" key="10">
    <source>
        <dbReference type="Proteomes" id="UP000253987"/>
    </source>
</evidence>
<dbReference type="FunFam" id="1.10.10.200:FF:000003">
    <property type="entry name" value="Probable transcriptional regulatory protein YeeN"/>
    <property type="match status" value="1"/>
</dbReference>
<organism evidence="9 10">
    <name type="scientific">Marinobacter vulgaris</name>
    <dbReference type="NCBI Taxonomy" id="1928331"/>
    <lineage>
        <taxon>Bacteria</taxon>
        <taxon>Pseudomonadati</taxon>
        <taxon>Pseudomonadota</taxon>
        <taxon>Gammaproteobacteria</taxon>
        <taxon>Pseudomonadales</taxon>
        <taxon>Marinobacteraceae</taxon>
        <taxon>Marinobacter</taxon>
    </lineage>
</organism>
<dbReference type="InterPro" id="IPR048300">
    <property type="entry name" value="TACO1_YebC-like_2nd/3rd_dom"/>
</dbReference>
<dbReference type="Pfam" id="PF20772">
    <property type="entry name" value="TACO1_YebC_N"/>
    <property type="match status" value="1"/>
</dbReference>
<dbReference type="GO" id="GO:0005829">
    <property type="term" value="C:cytosol"/>
    <property type="evidence" value="ECO:0007669"/>
    <property type="project" value="TreeGrafter"/>
</dbReference>
<reference evidence="9 10" key="2">
    <citation type="submission" date="2018-06" db="EMBL/GenBank/DDBJ databases">
        <title>Marinobactersediminissp. nov, a moderately halophilic bacterium isolated from marine solar saltern.</title>
        <authorList>
            <person name="Zhang Y."/>
        </authorList>
    </citation>
    <scope>NUCLEOTIDE SEQUENCE [LARGE SCALE GENOMIC DNA]</scope>
    <source>
        <strain evidence="9 10">F01</strain>
    </source>
</reference>
<comment type="caution">
    <text evidence="9">The sequence shown here is derived from an EMBL/GenBank/DDBJ whole genome shotgun (WGS) entry which is preliminary data.</text>
</comment>
<dbReference type="InterPro" id="IPR002876">
    <property type="entry name" value="Transcrip_reg_TACO1-like"/>
</dbReference>
<evidence type="ECO:0000256" key="2">
    <source>
        <dbReference type="ARBA" id="ARBA00022490"/>
    </source>
</evidence>
<dbReference type="AlphaFoldDB" id="A0A2V3ZMI1"/>
<dbReference type="InterPro" id="IPR026564">
    <property type="entry name" value="Transcrip_reg_TACO1-like_dom3"/>
</dbReference>
<name>A0A2V3ZMI1_9GAMM</name>